<reference evidence="6 7" key="1">
    <citation type="journal article" date="2023" name="Nat. Commun.">
        <title>Genomic dissection of endemic carbapenem resistance reveals metallo-beta-lactamase dissemination through clonal, plasmid and integron transfer.</title>
        <authorList>
            <person name="Macesic N."/>
            <person name="Hawkey J."/>
            <person name="Vezina B."/>
            <person name="Wisniewski J.A."/>
            <person name="Cottingham H."/>
            <person name="Blakeway L.V."/>
            <person name="Harshegyi T."/>
            <person name="Pragastis K."/>
            <person name="Badoordeen G.Z."/>
            <person name="Dennison A."/>
            <person name="Spelman D.W."/>
            <person name="Jenney A.W.J."/>
            <person name="Peleg A.Y."/>
        </authorList>
    </citation>
    <scope>NUCLEOTIDE SEQUENCE [LARGE SCALE GENOMIC DNA]</scope>
    <source>
        <strain evidence="6 7">CPO519</strain>
    </source>
</reference>
<dbReference type="SUPFAM" id="SSF47413">
    <property type="entry name" value="lambda repressor-like DNA-binding domains"/>
    <property type="match status" value="1"/>
</dbReference>
<dbReference type="PANTHER" id="PTHR40661">
    <property type="match status" value="1"/>
</dbReference>
<dbReference type="EMBL" id="JARTMM020000001">
    <property type="protein sequence ID" value="MEC5496629.1"/>
    <property type="molecule type" value="Genomic_DNA"/>
</dbReference>
<organism evidence="5">
    <name type="scientific">Acinetobacter baumannii</name>
    <dbReference type="NCBI Taxonomy" id="470"/>
    <lineage>
        <taxon>Bacteria</taxon>
        <taxon>Pseudomonadati</taxon>
        <taxon>Pseudomonadota</taxon>
        <taxon>Gammaproteobacteria</taxon>
        <taxon>Moraxellales</taxon>
        <taxon>Moraxellaceae</taxon>
        <taxon>Acinetobacter</taxon>
        <taxon>Acinetobacter calcoaceticus/baumannii complex</taxon>
    </lineage>
</organism>
<dbReference type="CDD" id="cd06529">
    <property type="entry name" value="S24_LexA-like"/>
    <property type="match status" value="1"/>
</dbReference>
<evidence type="ECO:0000313" key="6">
    <source>
        <dbReference type="EMBL" id="MEC5496629.1"/>
    </source>
</evidence>
<reference evidence="6" key="3">
    <citation type="submission" date="2024-01" db="EMBL/GenBank/DDBJ databases">
        <authorList>
            <person name="Macesic N."/>
        </authorList>
    </citation>
    <scope>NUCLEOTIDE SEQUENCE</scope>
    <source>
        <strain evidence="6">CPO519</strain>
    </source>
</reference>
<comment type="caution">
    <text evidence="5">The sequence shown here is derived from an EMBL/GenBank/DDBJ whole genome shotgun (WGS) entry which is preliminary data.</text>
</comment>
<dbReference type="GO" id="GO:0003677">
    <property type="term" value="F:DNA binding"/>
    <property type="evidence" value="ECO:0007669"/>
    <property type="project" value="UniProtKB-KW"/>
</dbReference>
<evidence type="ECO:0000313" key="7">
    <source>
        <dbReference type="Proteomes" id="UP001174156"/>
    </source>
</evidence>
<dbReference type="InterPro" id="IPR015927">
    <property type="entry name" value="Peptidase_S24_S26A/B/C"/>
</dbReference>
<dbReference type="PANTHER" id="PTHR40661:SF3">
    <property type="entry name" value="FELS-1 PROPHAGE TRANSCRIPTIONAL REGULATOR"/>
    <property type="match status" value="1"/>
</dbReference>
<evidence type="ECO:0000313" key="5">
    <source>
        <dbReference type="EMBL" id="MDK4883809.1"/>
    </source>
</evidence>
<evidence type="ECO:0000256" key="2">
    <source>
        <dbReference type="ARBA" id="ARBA00023125"/>
    </source>
</evidence>
<protein>
    <submittedName>
        <fullName evidence="5">S24 family peptidase</fullName>
    </submittedName>
</protein>
<feature type="domain" description="Peptidase S24/S26A/S26B/S26C" evidence="4">
    <location>
        <begin position="148"/>
        <end position="237"/>
    </location>
</feature>
<keyword evidence="3" id="KW-0804">Transcription</keyword>
<dbReference type="Proteomes" id="UP001174156">
    <property type="component" value="Unassembled WGS sequence"/>
</dbReference>
<keyword evidence="2" id="KW-0238">DNA-binding</keyword>
<dbReference type="Pfam" id="PF00717">
    <property type="entry name" value="Peptidase_S24"/>
    <property type="match status" value="1"/>
</dbReference>
<evidence type="ECO:0000256" key="1">
    <source>
        <dbReference type="ARBA" id="ARBA00023015"/>
    </source>
</evidence>
<dbReference type="AlphaFoldDB" id="A0A5P6FQA3"/>
<reference evidence="5" key="2">
    <citation type="submission" date="2023-01" db="EMBL/GenBank/DDBJ databases">
        <title>Genomic dissection of endemic carbapenem resistance: metallo-beta-lactamase gene dissemination through clonal, plasmid and integron transfer pathways.</title>
        <authorList>
            <person name="Macesic N."/>
        </authorList>
    </citation>
    <scope>NUCLEOTIDE SEQUENCE</scope>
    <source>
        <strain evidence="5">CPO519</strain>
    </source>
</reference>
<dbReference type="InterPro" id="IPR010982">
    <property type="entry name" value="Lambda_DNA-bd_dom_sf"/>
</dbReference>
<dbReference type="Gene3D" id="2.10.109.10">
    <property type="entry name" value="Umud Fragment, subunit A"/>
    <property type="match status" value="1"/>
</dbReference>
<dbReference type="CDD" id="cd00093">
    <property type="entry name" value="HTH_XRE"/>
    <property type="match status" value="1"/>
</dbReference>
<name>A0A5P6FQA3_ACIBA</name>
<dbReference type="InterPro" id="IPR039418">
    <property type="entry name" value="LexA-like"/>
</dbReference>
<keyword evidence="1" id="KW-0805">Transcription regulation</keyword>
<gene>
    <name evidence="6" type="ORF">P9867_009020</name>
    <name evidence="5" type="ORF">P9867_19870</name>
</gene>
<dbReference type="RefSeq" id="WP_041172363.1">
    <property type="nucleotide sequence ID" value="NZ_CP042556.1"/>
</dbReference>
<evidence type="ECO:0000259" key="4">
    <source>
        <dbReference type="Pfam" id="PF00717"/>
    </source>
</evidence>
<dbReference type="SUPFAM" id="SSF51306">
    <property type="entry name" value="LexA/Signal peptidase"/>
    <property type="match status" value="1"/>
</dbReference>
<proteinExistence type="predicted"/>
<sequence>MSTLQERFRLAIKHYEEATGKRFVKAHLADFCGVSRPAVSDWIDKNVQTLEQSNAEKAAKFLGVNHRWLNGLDSQMLDDVNLENKNNSLYRPVMAWEAPDDLDPDSFMIIPHVDVKFSAGNGRLVEFEPTPKMTGCAQRLEWFHKKRVSPKNLVEVDLDGDSMEPRIPSGSVVIIDKSINNLEQVQNRKVYAIRYGDELKIKRLSRRYDGALIIDSDNPSYEREIVEPQDLEHIGIIGKYVSHSYDGEI</sequence>
<dbReference type="InterPro" id="IPR001387">
    <property type="entry name" value="Cro/C1-type_HTH"/>
</dbReference>
<dbReference type="InterPro" id="IPR036286">
    <property type="entry name" value="LexA/Signal_pep-like_sf"/>
</dbReference>
<accession>A0A5P6FQA3</accession>
<dbReference type="EMBL" id="JARTMM010000142">
    <property type="protein sequence ID" value="MDK4883809.1"/>
    <property type="molecule type" value="Genomic_DNA"/>
</dbReference>
<evidence type="ECO:0000256" key="3">
    <source>
        <dbReference type="ARBA" id="ARBA00023163"/>
    </source>
</evidence>